<dbReference type="RefSeq" id="WP_085475122.1">
    <property type="nucleotide sequence ID" value="NZ_FXBM01000001.1"/>
</dbReference>
<keyword evidence="2" id="KW-1185">Reference proteome</keyword>
<proteinExistence type="predicted"/>
<dbReference type="Proteomes" id="UP000193711">
    <property type="component" value="Unassembled WGS sequence"/>
</dbReference>
<reference evidence="2" key="1">
    <citation type="submission" date="2017-04" db="EMBL/GenBank/DDBJ databases">
        <authorList>
            <person name="Varghese N."/>
            <person name="Submissions S."/>
        </authorList>
    </citation>
    <scope>NUCLEOTIDE SEQUENCE [LARGE SCALE GENOMIC DNA]</scope>
    <source>
        <strain evidence="2">VKM Ac-2121</strain>
    </source>
</reference>
<evidence type="ECO:0000313" key="1">
    <source>
        <dbReference type="EMBL" id="SMH31733.1"/>
    </source>
</evidence>
<evidence type="ECO:0000313" key="2">
    <source>
        <dbReference type="Proteomes" id="UP000193711"/>
    </source>
</evidence>
<dbReference type="OrthoDB" id="5124649at2"/>
<dbReference type="STRING" id="1891671.SAMN06295885_0628"/>
<dbReference type="EMBL" id="FXBM01000001">
    <property type="protein sequence ID" value="SMH31733.1"/>
    <property type="molecule type" value="Genomic_DNA"/>
</dbReference>
<name>A0A1X7N4D8_9MICO</name>
<dbReference type="AlphaFoldDB" id="A0A1X7N4D8"/>
<protein>
    <submittedName>
        <fullName evidence="1">Uncharacterized protein</fullName>
    </submittedName>
</protein>
<sequence>MAITRTTQAALDLIDAVRIPGGIDPRLARQVAESLRLLLEAGSFGPSDRVLRRRSRRMRARRLVF</sequence>
<organism evidence="1 2">
    <name type="scientific">Rathayibacter oskolensis</name>
    <dbReference type="NCBI Taxonomy" id="1891671"/>
    <lineage>
        <taxon>Bacteria</taxon>
        <taxon>Bacillati</taxon>
        <taxon>Actinomycetota</taxon>
        <taxon>Actinomycetes</taxon>
        <taxon>Micrococcales</taxon>
        <taxon>Microbacteriaceae</taxon>
        <taxon>Rathayibacter</taxon>
    </lineage>
</organism>
<gene>
    <name evidence="1" type="ORF">SAMN06295885_0628</name>
</gene>
<accession>A0A1X7N4D8</accession>